<comment type="cofactor">
    <cofactor evidence="1">
        <name>Ca(2+)</name>
        <dbReference type="ChEBI" id="CHEBI:29108"/>
    </cofactor>
</comment>
<keyword evidence="9" id="KW-1185">Reference proteome</keyword>
<evidence type="ECO:0000256" key="1">
    <source>
        <dbReference type="ARBA" id="ARBA00001913"/>
    </source>
</evidence>
<protein>
    <submittedName>
        <fullName evidence="8">Sulfatase</fullName>
    </submittedName>
</protein>
<dbReference type="CDD" id="cd16144">
    <property type="entry name" value="ARS_like"/>
    <property type="match status" value="1"/>
</dbReference>
<dbReference type="SUPFAM" id="SSF53649">
    <property type="entry name" value="Alkaline phosphatase-like"/>
    <property type="match status" value="1"/>
</dbReference>
<accession>A0A927FAY6</accession>
<dbReference type="InterPro" id="IPR017850">
    <property type="entry name" value="Alkaline_phosphatase_core_sf"/>
</dbReference>
<dbReference type="RefSeq" id="WP_191618712.1">
    <property type="nucleotide sequence ID" value="NZ_JACYFG010000051.1"/>
</dbReference>
<evidence type="ECO:0000256" key="4">
    <source>
        <dbReference type="ARBA" id="ARBA00022729"/>
    </source>
</evidence>
<reference evidence="8" key="1">
    <citation type="submission" date="2020-09" db="EMBL/GenBank/DDBJ databases">
        <title>Pelagicoccus enzymogenes sp. nov. with an EPS production, isolated from marine sediment.</title>
        <authorList>
            <person name="Feng X."/>
        </authorList>
    </citation>
    <scope>NUCLEOTIDE SEQUENCE</scope>
    <source>
        <strain evidence="8">NFK12</strain>
    </source>
</reference>
<keyword evidence="5" id="KW-0378">Hydrolase</keyword>
<evidence type="ECO:0000256" key="3">
    <source>
        <dbReference type="ARBA" id="ARBA00022723"/>
    </source>
</evidence>
<dbReference type="PANTHER" id="PTHR42693:SF42">
    <property type="entry name" value="ARYLSULFATASE G"/>
    <property type="match status" value="1"/>
</dbReference>
<dbReference type="AlphaFoldDB" id="A0A927FAY6"/>
<dbReference type="InterPro" id="IPR050738">
    <property type="entry name" value="Sulfatase"/>
</dbReference>
<comment type="similarity">
    <text evidence="2">Belongs to the sulfatase family.</text>
</comment>
<dbReference type="Gene3D" id="3.40.720.10">
    <property type="entry name" value="Alkaline Phosphatase, subunit A"/>
    <property type="match status" value="1"/>
</dbReference>
<dbReference type="PROSITE" id="PS00523">
    <property type="entry name" value="SULFATASE_1"/>
    <property type="match status" value="1"/>
</dbReference>
<dbReference type="InterPro" id="IPR000917">
    <property type="entry name" value="Sulfatase_N"/>
</dbReference>
<comment type="caution">
    <text evidence="8">The sequence shown here is derived from an EMBL/GenBank/DDBJ whole genome shotgun (WGS) entry which is preliminary data.</text>
</comment>
<keyword evidence="4" id="KW-0732">Signal</keyword>
<dbReference type="Pfam" id="PF00884">
    <property type="entry name" value="Sulfatase"/>
    <property type="match status" value="1"/>
</dbReference>
<feature type="domain" description="Sulfatase N-terminal" evidence="7">
    <location>
        <begin position="8"/>
        <end position="343"/>
    </location>
</feature>
<dbReference type="EMBL" id="JACYFG010000051">
    <property type="protein sequence ID" value="MBD5781627.1"/>
    <property type="molecule type" value="Genomic_DNA"/>
</dbReference>
<dbReference type="PANTHER" id="PTHR42693">
    <property type="entry name" value="ARYLSULFATASE FAMILY MEMBER"/>
    <property type="match status" value="1"/>
</dbReference>
<dbReference type="Gene3D" id="3.30.1120.10">
    <property type="match status" value="1"/>
</dbReference>
<dbReference type="GO" id="GO:0046872">
    <property type="term" value="F:metal ion binding"/>
    <property type="evidence" value="ECO:0007669"/>
    <property type="project" value="UniProtKB-KW"/>
</dbReference>
<evidence type="ECO:0000313" key="9">
    <source>
        <dbReference type="Proteomes" id="UP000622317"/>
    </source>
</evidence>
<dbReference type="Proteomes" id="UP000622317">
    <property type="component" value="Unassembled WGS sequence"/>
</dbReference>
<proteinExistence type="inferred from homology"/>
<dbReference type="InterPro" id="IPR024607">
    <property type="entry name" value="Sulfatase_CS"/>
</dbReference>
<dbReference type="GO" id="GO:0004065">
    <property type="term" value="F:arylsulfatase activity"/>
    <property type="evidence" value="ECO:0007669"/>
    <property type="project" value="TreeGrafter"/>
</dbReference>
<gene>
    <name evidence="8" type="ORF">IEN85_19150</name>
</gene>
<name>A0A927FAY6_9BACT</name>
<evidence type="ECO:0000259" key="7">
    <source>
        <dbReference type="Pfam" id="PF00884"/>
    </source>
</evidence>
<keyword evidence="3" id="KW-0479">Metal-binding</keyword>
<evidence type="ECO:0000313" key="8">
    <source>
        <dbReference type="EMBL" id="MBD5781627.1"/>
    </source>
</evidence>
<keyword evidence="6" id="KW-0106">Calcium</keyword>
<sequence length="593" mass="66062">MKQAPTPKNLVFILADDLGWMDTEPYGSTFYQTPNINRIAAKGMKFTDAYSASPLCSPTRASILTGRNPGRLHFTMPTGHEIPEILEGREHKTAPADQRAAAPTPINRLSLDYRTIGADLKKAGYHNALMGKWHLGHAPHIPENFGFDTVVGGRHHSGPPTPGNFFAPWDCDTLPEVEEGTHITDVLGDQAVKFIEDKRSDPFFLCLWLYDVHAPFQSKPDLKAKYEKRVDDAERQRNPNMGAMVDILDQNVGKVLDALERLGLQEDTIVVFTSDNGGNMYDVVEGTYPTSNFPLRSGKGNNYEGGVRIPLIVHWPGVAERPTVNDSVVSTTDFYPTFLEMLGQAPAPEAHLDGVSFVPALRSQPHDRGPLFSHFPHFVPATMNLPNTSVRKGSWKLYRFYHDTSDQKHRYELYNLAEDIGEQNDLSGQRNDIVEELDALIEQNLQASQCLLPHPNADYKGNVAGVWIGSESAKVQSQKGGMQVDYNGEDPSVTTRVTPSLFEPGILRFSCETTEEISIAVSFTDGQERVRLQPIELSSPCLRQHCEIDLPVETALSKLSLHLSPGNGRVRFESIELWTPKQELLTKYEFPSS</sequence>
<evidence type="ECO:0000256" key="2">
    <source>
        <dbReference type="ARBA" id="ARBA00008779"/>
    </source>
</evidence>
<evidence type="ECO:0000256" key="5">
    <source>
        <dbReference type="ARBA" id="ARBA00022801"/>
    </source>
</evidence>
<organism evidence="8 9">
    <name type="scientific">Pelagicoccus enzymogenes</name>
    <dbReference type="NCBI Taxonomy" id="2773457"/>
    <lineage>
        <taxon>Bacteria</taxon>
        <taxon>Pseudomonadati</taxon>
        <taxon>Verrucomicrobiota</taxon>
        <taxon>Opitutia</taxon>
        <taxon>Puniceicoccales</taxon>
        <taxon>Pelagicoccaceae</taxon>
        <taxon>Pelagicoccus</taxon>
    </lineage>
</organism>
<evidence type="ECO:0000256" key="6">
    <source>
        <dbReference type="ARBA" id="ARBA00022837"/>
    </source>
</evidence>